<dbReference type="EMBL" id="LHXN01000001">
    <property type="protein sequence ID" value="KXA93616.1"/>
    <property type="molecule type" value="Genomic_DNA"/>
</dbReference>
<evidence type="ECO:0000313" key="3">
    <source>
        <dbReference type="Proteomes" id="UP000070373"/>
    </source>
</evidence>
<dbReference type="CDD" id="cd00291">
    <property type="entry name" value="SirA_YedF_YeeD"/>
    <property type="match status" value="1"/>
</dbReference>
<dbReference type="InterPro" id="IPR036868">
    <property type="entry name" value="TusA-like_sf"/>
</dbReference>
<dbReference type="Pfam" id="PF01206">
    <property type="entry name" value="TusA"/>
    <property type="match status" value="1"/>
</dbReference>
<reference evidence="2 3" key="1">
    <citation type="journal article" date="2016" name="Sci. Rep.">
        <title>Metabolic traits of an uncultured archaeal lineage -MSBL1- from brine pools of the Red Sea.</title>
        <authorList>
            <person name="Mwirichia R."/>
            <person name="Alam I."/>
            <person name="Rashid M."/>
            <person name="Vinu M."/>
            <person name="Ba-Alawi W."/>
            <person name="Anthony Kamau A."/>
            <person name="Kamanda Ngugi D."/>
            <person name="Goker M."/>
            <person name="Klenk H.P."/>
            <person name="Bajic V."/>
            <person name="Stingl U."/>
        </authorList>
    </citation>
    <scope>NUCLEOTIDE SEQUENCE [LARGE SCALE GENOMIC DNA]</scope>
    <source>
        <strain evidence="2">SCGC-AAA259E17</strain>
    </source>
</reference>
<proteinExistence type="predicted"/>
<keyword evidence="3" id="KW-1185">Reference proteome</keyword>
<organism evidence="2 3">
    <name type="scientific">candidate division MSBL1 archaeon SCGC-AAA259E17</name>
    <dbReference type="NCBI Taxonomy" id="1698263"/>
    <lineage>
        <taxon>Archaea</taxon>
        <taxon>Methanobacteriati</taxon>
        <taxon>Methanobacteriota</taxon>
        <taxon>candidate division MSBL1</taxon>
    </lineage>
</organism>
<evidence type="ECO:0000313" key="2">
    <source>
        <dbReference type="EMBL" id="KXA93616.1"/>
    </source>
</evidence>
<dbReference type="Gene3D" id="3.30.110.40">
    <property type="entry name" value="TusA-like domain"/>
    <property type="match status" value="1"/>
</dbReference>
<dbReference type="PROSITE" id="PS01148">
    <property type="entry name" value="UPF0033"/>
    <property type="match status" value="1"/>
</dbReference>
<evidence type="ECO:0000259" key="1">
    <source>
        <dbReference type="PROSITE" id="PS01148"/>
    </source>
</evidence>
<dbReference type="Proteomes" id="UP000070373">
    <property type="component" value="Unassembled WGS sequence"/>
</dbReference>
<accession>A0A133UHP2</accession>
<dbReference type="InterPro" id="IPR001455">
    <property type="entry name" value="TusA-like"/>
</dbReference>
<sequence length="89" mass="10355">MGGEKIDLKPLEENRYELDVRGYSCPYPEVFARRALEKIDSGEILELKLDNKPSCERVPLAVEEEGHECLDVDQLEKALWIIRIRKKIN</sequence>
<gene>
    <name evidence="2" type="ORF">AKJ64_00095</name>
</gene>
<protein>
    <recommendedName>
        <fullName evidence="1">UPF0033 domain-containing protein</fullName>
    </recommendedName>
</protein>
<feature type="domain" description="UPF0033" evidence="1">
    <location>
        <begin position="18"/>
        <end position="42"/>
    </location>
</feature>
<dbReference type="AlphaFoldDB" id="A0A133UHP2"/>
<dbReference type="SUPFAM" id="SSF64307">
    <property type="entry name" value="SirA-like"/>
    <property type="match status" value="1"/>
</dbReference>
<dbReference type="PANTHER" id="PTHR33279:SF18">
    <property type="entry name" value="SULFUR CARRIER PROTEIN MJ0990-RELATED"/>
    <property type="match status" value="1"/>
</dbReference>
<name>A0A133UHP2_9EURY</name>
<dbReference type="PANTHER" id="PTHR33279">
    <property type="entry name" value="SULFUR CARRIER PROTEIN YEDF-RELATED"/>
    <property type="match status" value="1"/>
</dbReference>
<comment type="caution">
    <text evidence="2">The sequence shown here is derived from an EMBL/GenBank/DDBJ whole genome shotgun (WGS) entry which is preliminary data.</text>
</comment>